<gene>
    <name evidence="1" type="ORF">CCACVL1_15995</name>
</gene>
<name>A0A1R3I004_COCAP</name>
<sequence>MGLKATDGPAEAVKTSFLVYRGSFNTLYRPSAIVPNNPNGLIKPAPIKSPVNSQAI</sequence>
<dbReference type="Gramene" id="OMO75913">
    <property type="protein sequence ID" value="OMO75913"/>
    <property type="gene ID" value="CCACVL1_15995"/>
</dbReference>
<proteinExistence type="predicted"/>
<evidence type="ECO:0000313" key="1">
    <source>
        <dbReference type="EMBL" id="OMO75913.1"/>
    </source>
</evidence>
<keyword evidence="2" id="KW-1185">Reference proteome</keyword>
<protein>
    <submittedName>
        <fullName evidence="1">Uncharacterized protein</fullName>
    </submittedName>
</protein>
<accession>A0A1R3I004</accession>
<dbReference type="EMBL" id="AWWV01010931">
    <property type="protein sequence ID" value="OMO75913.1"/>
    <property type="molecule type" value="Genomic_DNA"/>
</dbReference>
<dbReference type="AlphaFoldDB" id="A0A1R3I004"/>
<organism evidence="1 2">
    <name type="scientific">Corchorus capsularis</name>
    <name type="common">Jute</name>
    <dbReference type="NCBI Taxonomy" id="210143"/>
    <lineage>
        <taxon>Eukaryota</taxon>
        <taxon>Viridiplantae</taxon>
        <taxon>Streptophyta</taxon>
        <taxon>Embryophyta</taxon>
        <taxon>Tracheophyta</taxon>
        <taxon>Spermatophyta</taxon>
        <taxon>Magnoliopsida</taxon>
        <taxon>eudicotyledons</taxon>
        <taxon>Gunneridae</taxon>
        <taxon>Pentapetalae</taxon>
        <taxon>rosids</taxon>
        <taxon>malvids</taxon>
        <taxon>Malvales</taxon>
        <taxon>Malvaceae</taxon>
        <taxon>Grewioideae</taxon>
        <taxon>Apeibeae</taxon>
        <taxon>Corchorus</taxon>
    </lineage>
</organism>
<evidence type="ECO:0000313" key="2">
    <source>
        <dbReference type="Proteomes" id="UP000188268"/>
    </source>
</evidence>
<comment type="caution">
    <text evidence="1">The sequence shown here is derived from an EMBL/GenBank/DDBJ whole genome shotgun (WGS) entry which is preliminary data.</text>
</comment>
<dbReference type="Proteomes" id="UP000188268">
    <property type="component" value="Unassembled WGS sequence"/>
</dbReference>
<reference evidence="1 2" key="1">
    <citation type="submission" date="2013-09" db="EMBL/GenBank/DDBJ databases">
        <title>Corchorus capsularis genome sequencing.</title>
        <authorList>
            <person name="Alam M."/>
            <person name="Haque M.S."/>
            <person name="Islam M.S."/>
            <person name="Emdad E.M."/>
            <person name="Islam M.M."/>
            <person name="Ahmed B."/>
            <person name="Halim A."/>
            <person name="Hossen Q.M.M."/>
            <person name="Hossain M.Z."/>
            <person name="Ahmed R."/>
            <person name="Khan M.M."/>
            <person name="Islam R."/>
            <person name="Rashid M.M."/>
            <person name="Khan S.A."/>
            <person name="Rahman M.S."/>
            <person name="Alam M."/>
        </authorList>
    </citation>
    <scope>NUCLEOTIDE SEQUENCE [LARGE SCALE GENOMIC DNA]</scope>
    <source>
        <strain evidence="2">cv. CVL-1</strain>
        <tissue evidence="1">Whole seedling</tissue>
    </source>
</reference>